<feature type="domain" description="AB hydrolase-1" evidence="1">
    <location>
        <begin position="34"/>
        <end position="181"/>
    </location>
</feature>
<proteinExistence type="predicted"/>
<protein>
    <submittedName>
        <fullName evidence="2">Hydrolase</fullName>
    </submittedName>
</protein>
<dbReference type="RefSeq" id="WP_285722272.1">
    <property type="nucleotide sequence ID" value="NZ_BSDD01000001.1"/>
</dbReference>
<sequence>MPEATLLPGFQARRVEVGGVGIHLACGGNPAGRALLLLHGHPQTHAIWHRVAPRLAERFFVVAPDLRGYGDSDKVPGTPDHAAHSKRAMAQDQVGVMRALGHERFLLCGHDRGARVGHRLCLDHPEAVEKAVFLDIAPTLAMYEQTSMAFARAYWHWFFLIQPEPLPERMIEADPAFYVRRIMGRGAKGLGIFAPEALAEYIRCAEQPGTVHAFCEDYRASAGIDLDLDRADRAAGRRVACPLRVFWGEDGVIGRCFDPLAIWRDYAEAVEGGPFPCGHYMAEEAPERLLGELGSFF</sequence>
<dbReference type="SUPFAM" id="SSF53474">
    <property type="entry name" value="alpha/beta-Hydrolases"/>
    <property type="match status" value="1"/>
</dbReference>
<reference evidence="2 3" key="1">
    <citation type="journal article" date="2023" name="Antonie Van Leeuwenhoek">
        <title>Mesoterricola silvestris gen. nov., sp. nov., Mesoterricola sediminis sp. nov., Geothrix oryzae sp. nov., Geothrix edaphica sp. nov., Geothrix rubra sp. nov., and Geothrix limicola sp. nov., six novel members of Acidobacteriota isolated from soils.</title>
        <authorList>
            <person name="Itoh H."/>
            <person name="Sugisawa Y."/>
            <person name="Mise K."/>
            <person name="Xu Z."/>
            <person name="Kuniyasu M."/>
            <person name="Ushijima N."/>
            <person name="Kawano K."/>
            <person name="Kobayashi E."/>
            <person name="Shiratori Y."/>
            <person name="Masuda Y."/>
            <person name="Senoo K."/>
        </authorList>
    </citation>
    <scope>NUCLEOTIDE SEQUENCE [LARGE SCALE GENOMIC DNA]</scope>
    <source>
        <strain evidence="2 3">Red803</strain>
    </source>
</reference>
<keyword evidence="2" id="KW-0378">Hydrolase</keyword>
<gene>
    <name evidence="2" type="ORF">GETHPA_02300</name>
</gene>
<dbReference type="EMBL" id="BSDD01000001">
    <property type="protein sequence ID" value="GLH68697.1"/>
    <property type="molecule type" value="Genomic_DNA"/>
</dbReference>
<keyword evidence="3" id="KW-1185">Reference proteome</keyword>
<comment type="caution">
    <text evidence="2">The sequence shown here is derived from an EMBL/GenBank/DDBJ whole genome shotgun (WGS) entry which is preliminary data.</text>
</comment>
<dbReference type="Gene3D" id="3.40.50.1820">
    <property type="entry name" value="alpha/beta hydrolase"/>
    <property type="match status" value="1"/>
</dbReference>
<dbReference type="PANTHER" id="PTHR43329">
    <property type="entry name" value="EPOXIDE HYDROLASE"/>
    <property type="match status" value="1"/>
</dbReference>
<evidence type="ECO:0000259" key="1">
    <source>
        <dbReference type="Pfam" id="PF00561"/>
    </source>
</evidence>
<accession>A0ABQ5Q221</accession>
<dbReference type="Proteomes" id="UP001165089">
    <property type="component" value="Unassembled WGS sequence"/>
</dbReference>
<organism evidence="2 3">
    <name type="scientific">Geothrix rubra</name>
    <dbReference type="NCBI Taxonomy" id="2927977"/>
    <lineage>
        <taxon>Bacteria</taxon>
        <taxon>Pseudomonadati</taxon>
        <taxon>Acidobacteriota</taxon>
        <taxon>Holophagae</taxon>
        <taxon>Holophagales</taxon>
        <taxon>Holophagaceae</taxon>
        <taxon>Geothrix</taxon>
    </lineage>
</organism>
<dbReference type="InterPro" id="IPR029058">
    <property type="entry name" value="AB_hydrolase_fold"/>
</dbReference>
<dbReference type="InterPro" id="IPR000073">
    <property type="entry name" value="AB_hydrolase_1"/>
</dbReference>
<dbReference type="GO" id="GO:0016787">
    <property type="term" value="F:hydrolase activity"/>
    <property type="evidence" value="ECO:0007669"/>
    <property type="project" value="UniProtKB-KW"/>
</dbReference>
<name>A0ABQ5Q221_9BACT</name>
<dbReference type="Pfam" id="PF00561">
    <property type="entry name" value="Abhydrolase_1"/>
    <property type="match status" value="1"/>
</dbReference>
<evidence type="ECO:0000313" key="3">
    <source>
        <dbReference type="Proteomes" id="UP001165089"/>
    </source>
</evidence>
<evidence type="ECO:0000313" key="2">
    <source>
        <dbReference type="EMBL" id="GLH68697.1"/>
    </source>
</evidence>